<dbReference type="GO" id="GO:0005975">
    <property type="term" value="P:carbohydrate metabolic process"/>
    <property type="evidence" value="ECO:0007669"/>
    <property type="project" value="InterPro"/>
</dbReference>
<keyword evidence="3" id="KW-1185">Reference proteome</keyword>
<reference evidence="2" key="1">
    <citation type="journal article" date="2014" name="Int. J. Syst. Evol. Microbiol.">
        <title>Complete genome sequence of Corynebacterium casei LMG S-19264T (=DSM 44701T), isolated from a smear-ripened cheese.</title>
        <authorList>
            <consortium name="US DOE Joint Genome Institute (JGI-PGF)"/>
            <person name="Walter F."/>
            <person name="Albersmeier A."/>
            <person name="Kalinowski J."/>
            <person name="Ruckert C."/>
        </authorList>
    </citation>
    <scope>NUCLEOTIDE SEQUENCE</scope>
    <source>
        <strain evidence="2">CGMCC 1.12408</strain>
    </source>
</reference>
<dbReference type="Pfam" id="PF01522">
    <property type="entry name" value="Polysacc_deac_1"/>
    <property type="match status" value="1"/>
</dbReference>
<feature type="domain" description="NodB homology" evidence="1">
    <location>
        <begin position="63"/>
        <end position="238"/>
    </location>
</feature>
<dbReference type="PANTHER" id="PTHR10587">
    <property type="entry name" value="GLYCOSYL TRANSFERASE-RELATED"/>
    <property type="match status" value="1"/>
</dbReference>
<dbReference type="AlphaFoldDB" id="A0A916RTR3"/>
<dbReference type="PROSITE" id="PS51677">
    <property type="entry name" value="NODB"/>
    <property type="match status" value="1"/>
</dbReference>
<gene>
    <name evidence="2" type="ORF">GCM10008025_12360</name>
</gene>
<dbReference type="CDD" id="cd10917">
    <property type="entry name" value="CE4_NodB_like_6s_7s"/>
    <property type="match status" value="1"/>
</dbReference>
<dbReference type="EMBL" id="BMEY01000005">
    <property type="protein sequence ID" value="GGA69911.1"/>
    <property type="molecule type" value="Genomic_DNA"/>
</dbReference>
<dbReference type="GO" id="GO:0016810">
    <property type="term" value="F:hydrolase activity, acting on carbon-nitrogen (but not peptide) bonds"/>
    <property type="evidence" value="ECO:0007669"/>
    <property type="project" value="InterPro"/>
</dbReference>
<dbReference type="InterPro" id="IPR002509">
    <property type="entry name" value="NODB_dom"/>
</dbReference>
<protein>
    <recommendedName>
        <fullName evidence="1">NodB homology domain-containing protein</fullName>
    </recommendedName>
</protein>
<sequence length="241" mass="27433">MKEITAQPVLLANSHGIYSNNLAPYKDYLYLPQPTDEVEVEKEQFEIPFFEIDDSFVKSIPEGKVALTFDDGPSEYTRDIVNTLKQYEVGGTFFLIGQYLDKYPEEVAYIHENGYTIGTHSMNHINFSNSSTATQEYELQQSIEAIEAIIGEEITLFRPPFGQFNDITESVSSNLGQRMILWNNDPKDWQSRDAKKIIQHIKSSDVSGSIIILHEYPATLEALPEIITYLQAQGLELVNLR</sequence>
<dbReference type="InterPro" id="IPR011330">
    <property type="entry name" value="Glyco_hydro/deAcase_b/a-brl"/>
</dbReference>
<dbReference type="Proteomes" id="UP000613512">
    <property type="component" value="Unassembled WGS sequence"/>
</dbReference>
<dbReference type="Gene3D" id="3.20.20.370">
    <property type="entry name" value="Glycoside hydrolase/deacetylase"/>
    <property type="match status" value="1"/>
</dbReference>
<evidence type="ECO:0000259" key="1">
    <source>
        <dbReference type="PROSITE" id="PS51677"/>
    </source>
</evidence>
<proteinExistence type="predicted"/>
<accession>A0A916RTR3</accession>
<name>A0A916RTR3_9BACI</name>
<dbReference type="InterPro" id="IPR050248">
    <property type="entry name" value="Polysacc_deacetylase_ArnD"/>
</dbReference>
<evidence type="ECO:0000313" key="3">
    <source>
        <dbReference type="Proteomes" id="UP000613512"/>
    </source>
</evidence>
<organism evidence="2 3">
    <name type="scientific">Ornithinibacillus halotolerans</name>
    <dbReference type="NCBI Taxonomy" id="1274357"/>
    <lineage>
        <taxon>Bacteria</taxon>
        <taxon>Bacillati</taxon>
        <taxon>Bacillota</taxon>
        <taxon>Bacilli</taxon>
        <taxon>Bacillales</taxon>
        <taxon>Bacillaceae</taxon>
        <taxon>Ornithinibacillus</taxon>
    </lineage>
</organism>
<evidence type="ECO:0000313" key="2">
    <source>
        <dbReference type="EMBL" id="GGA69911.1"/>
    </source>
</evidence>
<reference evidence="2" key="2">
    <citation type="submission" date="2020-09" db="EMBL/GenBank/DDBJ databases">
        <authorList>
            <person name="Sun Q."/>
            <person name="Zhou Y."/>
        </authorList>
    </citation>
    <scope>NUCLEOTIDE SEQUENCE</scope>
    <source>
        <strain evidence="2">CGMCC 1.12408</strain>
    </source>
</reference>
<dbReference type="SUPFAM" id="SSF88713">
    <property type="entry name" value="Glycoside hydrolase/deacetylase"/>
    <property type="match status" value="1"/>
</dbReference>
<comment type="caution">
    <text evidence="2">The sequence shown here is derived from an EMBL/GenBank/DDBJ whole genome shotgun (WGS) entry which is preliminary data.</text>
</comment>